<dbReference type="GO" id="GO:0005384">
    <property type="term" value="F:manganese ion transmembrane transporter activity"/>
    <property type="evidence" value="ECO:0007669"/>
    <property type="project" value="TreeGrafter"/>
</dbReference>
<feature type="region of interest" description="Disordered" evidence="5">
    <location>
        <begin position="88"/>
        <end position="122"/>
    </location>
</feature>
<dbReference type="Proteomes" id="UP000095038">
    <property type="component" value="Unassembled WGS sequence"/>
</dbReference>
<dbReference type="InterPro" id="IPR001046">
    <property type="entry name" value="NRAMP_fam"/>
</dbReference>
<keyword evidence="2 6" id="KW-0812">Transmembrane</keyword>
<evidence type="ECO:0000256" key="5">
    <source>
        <dbReference type="SAM" id="MobiDB-lite"/>
    </source>
</evidence>
<feature type="transmembrane region" description="Helical" evidence="6">
    <location>
        <begin position="256"/>
        <end position="280"/>
    </location>
</feature>
<dbReference type="PANTHER" id="PTHR11706:SF50">
    <property type="entry name" value="MANGANESE TRANSPORTER SMF2"/>
    <property type="match status" value="1"/>
</dbReference>
<evidence type="ECO:0000256" key="6">
    <source>
        <dbReference type="SAM" id="Phobius"/>
    </source>
</evidence>
<dbReference type="GO" id="GO:0005886">
    <property type="term" value="C:plasma membrane"/>
    <property type="evidence" value="ECO:0007669"/>
    <property type="project" value="TreeGrafter"/>
</dbReference>
<dbReference type="GO" id="GO:0034755">
    <property type="term" value="P:iron ion transmembrane transport"/>
    <property type="evidence" value="ECO:0007669"/>
    <property type="project" value="TreeGrafter"/>
</dbReference>
<evidence type="ECO:0000256" key="1">
    <source>
        <dbReference type="ARBA" id="ARBA00004141"/>
    </source>
</evidence>
<reference evidence="8" key="1">
    <citation type="submission" date="2016-05" db="EMBL/GenBank/DDBJ databases">
        <title>Comparative genomics of biotechnologically important yeasts.</title>
        <authorList>
            <consortium name="DOE Joint Genome Institute"/>
            <person name="Riley R."/>
            <person name="Haridas S."/>
            <person name="Wolfe K.H."/>
            <person name="Lopes M.R."/>
            <person name="Hittinger C.T."/>
            <person name="Goker M."/>
            <person name="Salamov A."/>
            <person name="Wisecaver J."/>
            <person name="Long T.M."/>
            <person name="Aerts A.L."/>
            <person name="Barry K."/>
            <person name="Choi C."/>
            <person name="Clum A."/>
            <person name="Coughlan A.Y."/>
            <person name="Deshpande S."/>
            <person name="Douglass A.P."/>
            <person name="Hanson S.J."/>
            <person name="Klenk H.-P."/>
            <person name="Labutti K."/>
            <person name="Lapidus A."/>
            <person name="Lindquist E."/>
            <person name="Lipzen A."/>
            <person name="Meier-Kolthoff J.P."/>
            <person name="Ohm R.A."/>
            <person name="Otillar R.P."/>
            <person name="Pangilinan J."/>
            <person name="Peng Y."/>
            <person name="Rokas A."/>
            <person name="Rosa C.A."/>
            <person name="Scheuner C."/>
            <person name="Sibirny A.A."/>
            <person name="Slot J.C."/>
            <person name="Stielow J.B."/>
            <person name="Sun H."/>
            <person name="Kurtzman C.P."/>
            <person name="Blackwell M."/>
            <person name="Grigoriev I.V."/>
            <person name="Jeffries T.W."/>
        </authorList>
    </citation>
    <scope>NUCLEOTIDE SEQUENCE [LARGE SCALE GENOMIC DNA]</scope>
    <source>
        <strain evidence="8">DSM 1968</strain>
    </source>
</reference>
<dbReference type="AlphaFoldDB" id="A0A1D2VH53"/>
<gene>
    <name evidence="7" type="ORF">ASCRUDRAFT_75738</name>
</gene>
<dbReference type="GO" id="GO:0015086">
    <property type="term" value="F:cadmium ion transmembrane transporter activity"/>
    <property type="evidence" value="ECO:0007669"/>
    <property type="project" value="TreeGrafter"/>
</dbReference>
<feature type="transmembrane region" description="Helical" evidence="6">
    <location>
        <begin position="537"/>
        <end position="556"/>
    </location>
</feature>
<feature type="transmembrane region" description="Helical" evidence="6">
    <location>
        <begin position="405"/>
        <end position="431"/>
    </location>
</feature>
<feature type="compositionally biased region" description="Low complexity" evidence="5">
    <location>
        <begin position="88"/>
        <end position="115"/>
    </location>
</feature>
<feature type="transmembrane region" description="Helical" evidence="6">
    <location>
        <begin position="225"/>
        <end position="244"/>
    </location>
</feature>
<dbReference type="RefSeq" id="XP_020047295.1">
    <property type="nucleotide sequence ID" value="XM_020193199.1"/>
</dbReference>
<feature type="compositionally biased region" description="Low complexity" evidence="5">
    <location>
        <begin position="41"/>
        <end position="59"/>
    </location>
</feature>
<feature type="transmembrane region" description="Helical" evidence="6">
    <location>
        <begin position="292"/>
        <end position="312"/>
    </location>
</feature>
<evidence type="ECO:0000256" key="3">
    <source>
        <dbReference type="ARBA" id="ARBA00022989"/>
    </source>
</evidence>
<feature type="transmembrane region" description="Helical" evidence="6">
    <location>
        <begin position="509"/>
        <end position="531"/>
    </location>
</feature>
<dbReference type="FunCoup" id="A0A1D2VH53">
    <property type="interactions" value="276"/>
</dbReference>
<dbReference type="PRINTS" id="PR00447">
    <property type="entry name" value="NATRESASSCMP"/>
</dbReference>
<dbReference type="EMBL" id="KV454480">
    <property type="protein sequence ID" value="ODV60988.1"/>
    <property type="molecule type" value="Genomic_DNA"/>
</dbReference>
<feature type="transmembrane region" description="Helical" evidence="6">
    <location>
        <begin position="624"/>
        <end position="650"/>
    </location>
</feature>
<evidence type="ECO:0000256" key="4">
    <source>
        <dbReference type="ARBA" id="ARBA00023136"/>
    </source>
</evidence>
<evidence type="ECO:0000313" key="8">
    <source>
        <dbReference type="Proteomes" id="UP000095038"/>
    </source>
</evidence>
<protein>
    <submittedName>
        <fullName evidence="7">Natural resistance-associated macrophage protein</fullName>
    </submittedName>
</protein>
<dbReference type="NCBIfam" id="NF037982">
    <property type="entry name" value="Nramp_1"/>
    <property type="match status" value="1"/>
</dbReference>
<dbReference type="GeneID" id="30966835"/>
<dbReference type="OrthoDB" id="409173at2759"/>
<name>A0A1D2VH53_9ASCO</name>
<dbReference type="HAMAP" id="MF_00221">
    <property type="entry name" value="NRAMP"/>
    <property type="match status" value="1"/>
</dbReference>
<evidence type="ECO:0000313" key="7">
    <source>
        <dbReference type="EMBL" id="ODV60988.1"/>
    </source>
</evidence>
<organism evidence="7 8">
    <name type="scientific">Ascoidea rubescens DSM 1968</name>
    <dbReference type="NCBI Taxonomy" id="1344418"/>
    <lineage>
        <taxon>Eukaryota</taxon>
        <taxon>Fungi</taxon>
        <taxon>Dikarya</taxon>
        <taxon>Ascomycota</taxon>
        <taxon>Saccharomycotina</taxon>
        <taxon>Saccharomycetes</taxon>
        <taxon>Ascoideaceae</taxon>
        <taxon>Ascoidea</taxon>
    </lineage>
</organism>
<comment type="subcellular location">
    <subcellularLocation>
        <location evidence="1">Membrane</location>
        <topology evidence="1">Multi-pass membrane protein</topology>
    </subcellularLocation>
</comment>
<accession>A0A1D2VH53</accession>
<dbReference type="PANTHER" id="PTHR11706">
    <property type="entry name" value="SOLUTE CARRIER PROTEIN FAMILY 11 MEMBER"/>
    <property type="match status" value="1"/>
</dbReference>
<feature type="transmembrane region" description="Helical" evidence="6">
    <location>
        <begin position="467"/>
        <end position="489"/>
    </location>
</feature>
<dbReference type="NCBIfam" id="TIGR01197">
    <property type="entry name" value="nramp"/>
    <property type="match status" value="1"/>
</dbReference>
<feature type="region of interest" description="Disordered" evidence="5">
    <location>
        <begin position="38"/>
        <end position="59"/>
    </location>
</feature>
<dbReference type="Pfam" id="PF01566">
    <property type="entry name" value="Nramp"/>
    <property type="match status" value="1"/>
</dbReference>
<dbReference type="GO" id="GO:0030026">
    <property type="term" value="P:intracellular manganese ion homeostasis"/>
    <property type="evidence" value="ECO:0007669"/>
    <property type="project" value="TreeGrafter"/>
</dbReference>
<sequence length="656" mass="72198">MNNPTFDAESTIKPTSPALSIKSSLECQRIQNLNINSHIQNTPNNPTFVNNTNHNKNNLNSEINEEMTNNNRNANYYKEIRQALGNLSTSSNTLNNSSNNSHNINNNDNESPNDPLMGHSDIENSSKSTPNFFSSSKFIVFVSNILKVVKKYIKFIGPGIMVSVAYMDPGNYSTAVAAGAHFKYKLLFSVLLSNIMAIFLQSLSCKLGAITGLNLAQLCKLNLPFYLNIFVYVLTELAIIATDLAEVVGTAIALNILFNIPLIIGVLLTIIDVLIVLLAYKPNGPLFIIRIFEFFVTFLVISTVVCFTVELFDVSSSITSVKELFEGFLPSKIILHGDGLYLSLAILGATVMPHSLYLGSGLVQARLKDYDIKNNNYAPPSQFSYDNDELDENYRPSMNAINDTIIYSITELIISLLTVALFVNSSILIVAGATLADTHNSNDPSIADSADLFSIYELLCTNLSKTAGFVFALALLFSGQSAGIVCTLAGQMVSEGFLNWSFPPALRRLITRSIAIIPCFLLVLITGRSGLSNALNFSQVLLSLLLPIVSAPLIYFTANKKTMRVPITRNDNDSNESIRLSVINNSESHNESDNESDVSDSNRLLNNIENDNQIIGYKDMSNSLLTNIISVIIWLFITSLNIYLLFSFILGKDVRI</sequence>
<dbReference type="InParanoid" id="A0A1D2VH53"/>
<feature type="transmembrane region" description="Helical" evidence="6">
    <location>
        <begin position="339"/>
        <end position="358"/>
    </location>
</feature>
<dbReference type="STRING" id="1344418.A0A1D2VH53"/>
<keyword evidence="8" id="KW-1185">Reference proteome</keyword>
<proteinExistence type="inferred from homology"/>
<evidence type="ECO:0000256" key="2">
    <source>
        <dbReference type="ARBA" id="ARBA00022692"/>
    </source>
</evidence>
<keyword evidence="4 6" id="KW-0472">Membrane</keyword>
<feature type="transmembrane region" description="Helical" evidence="6">
    <location>
        <begin position="186"/>
        <end position="204"/>
    </location>
</feature>
<keyword evidence="3 6" id="KW-1133">Transmembrane helix</keyword>